<gene>
    <name evidence="2" type="ORF">ACFFV7_21885</name>
</gene>
<sequence>MTKTPPRTPRANCHAESRVRTVRTERTDRMLTYDERHPRTALEEYAKVLSGALKDYGTDFQKGRITSRE</sequence>
<keyword evidence="3" id="KW-1185">Reference proteome</keyword>
<evidence type="ECO:0000313" key="3">
    <source>
        <dbReference type="Proteomes" id="UP001589647"/>
    </source>
</evidence>
<dbReference type="EMBL" id="JBHMEI010000015">
    <property type="protein sequence ID" value="MFB9203858.1"/>
    <property type="molecule type" value="Genomic_DNA"/>
</dbReference>
<protein>
    <submittedName>
        <fullName evidence="2">Uncharacterized protein</fullName>
    </submittedName>
</protein>
<evidence type="ECO:0000313" key="2">
    <source>
        <dbReference type="EMBL" id="MFB9203858.1"/>
    </source>
</evidence>
<evidence type="ECO:0000256" key="1">
    <source>
        <dbReference type="SAM" id="MobiDB-lite"/>
    </source>
</evidence>
<name>A0ABV5IH40_9ACTN</name>
<dbReference type="Proteomes" id="UP001589647">
    <property type="component" value="Unassembled WGS sequence"/>
</dbReference>
<feature type="region of interest" description="Disordered" evidence="1">
    <location>
        <begin position="1"/>
        <end position="21"/>
    </location>
</feature>
<proteinExistence type="predicted"/>
<reference evidence="2 3" key="1">
    <citation type="submission" date="2024-09" db="EMBL/GenBank/DDBJ databases">
        <authorList>
            <person name="Sun Q."/>
            <person name="Mori K."/>
        </authorList>
    </citation>
    <scope>NUCLEOTIDE SEQUENCE [LARGE SCALE GENOMIC DNA]</scope>
    <source>
        <strain evidence="2 3">CCM 3426</strain>
    </source>
</reference>
<accession>A0ABV5IH40</accession>
<dbReference type="RefSeq" id="WP_189649109.1">
    <property type="nucleotide sequence ID" value="NZ_BMRC01000009.1"/>
</dbReference>
<comment type="caution">
    <text evidence="2">The sequence shown here is derived from an EMBL/GenBank/DDBJ whole genome shotgun (WGS) entry which is preliminary data.</text>
</comment>
<organism evidence="2 3">
    <name type="scientific">Nonomuraea spiralis</name>
    <dbReference type="NCBI Taxonomy" id="46182"/>
    <lineage>
        <taxon>Bacteria</taxon>
        <taxon>Bacillati</taxon>
        <taxon>Actinomycetota</taxon>
        <taxon>Actinomycetes</taxon>
        <taxon>Streptosporangiales</taxon>
        <taxon>Streptosporangiaceae</taxon>
        <taxon>Nonomuraea</taxon>
    </lineage>
</organism>